<dbReference type="STRING" id="32024.GCA_000788295_00887"/>
<evidence type="ECO:0000313" key="2">
    <source>
        <dbReference type="Proteomes" id="UP000254920"/>
    </source>
</evidence>
<protein>
    <submittedName>
        <fullName evidence="1">DNA replication regulator</fullName>
    </submittedName>
</protein>
<keyword evidence="2" id="KW-1185">Reference proteome</keyword>
<reference evidence="1 2" key="1">
    <citation type="submission" date="2018-06" db="EMBL/GenBank/DDBJ databases">
        <authorList>
            <consortium name="Pathogen Informatics"/>
            <person name="Doyle S."/>
        </authorList>
    </citation>
    <scope>NUCLEOTIDE SEQUENCE [LARGE SCALE GENOMIC DNA]</scope>
    <source>
        <strain evidence="1 2">NCTC12475</strain>
    </source>
</reference>
<organism evidence="1 2">
    <name type="scientific">Campylobacter sputorum subsp. sputorum</name>
    <dbReference type="NCBI Taxonomy" id="32024"/>
    <lineage>
        <taxon>Bacteria</taxon>
        <taxon>Pseudomonadati</taxon>
        <taxon>Campylobacterota</taxon>
        <taxon>Epsilonproteobacteria</taxon>
        <taxon>Campylobacterales</taxon>
        <taxon>Campylobacteraceae</taxon>
        <taxon>Campylobacter</taxon>
    </lineage>
</organism>
<dbReference type="Proteomes" id="UP000254920">
    <property type="component" value="Unassembled WGS sequence"/>
</dbReference>
<dbReference type="Gene3D" id="3.40.50.11670">
    <property type="entry name" value="DNA replication regulator HobA"/>
    <property type="match status" value="1"/>
</dbReference>
<accession>A0A381DL27</accession>
<proteinExistence type="predicted"/>
<dbReference type="AlphaFoldDB" id="A0A381DL27"/>
<dbReference type="EMBL" id="UFVD01000001">
    <property type="protein sequence ID" value="SUX11366.1"/>
    <property type="molecule type" value="Genomic_DNA"/>
</dbReference>
<dbReference type="InterPro" id="IPR038381">
    <property type="entry name" value="HobA_sf"/>
</dbReference>
<dbReference type="RefSeq" id="WP_115616058.1">
    <property type="nucleotide sequence ID" value="NZ_UFVD01000001.1"/>
</dbReference>
<dbReference type="InterPro" id="IPR021011">
    <property type="entry name" value="HobA"/>
</dbReference>
<dbReference type="OrthoDB" id="5329076at2"/>
<name>A0A381DL27_9BACT</name>
<sequence length="182" mass="21239">MMDFFKWTLQAIRAEGSMSWMEERREEWSPLLASRLKFLLDGRVFLLICDEQREWFLSYFLTNINRRSISASPRPLLPFFSLKSIYPNLDDISSKDEMALLDDLLEITFPNGFIYFYIGSSLNKRAQVAKGRDDSYMWLLDEQSQNGFSLNSKDENIDSKFLSLYSLFDKSVEAAVTAKVSF</sequence>
<dbReference type="Pfam" id="PF12163">
    <property type="entry name" value="HobA"/>
    <property type="match status" value="1"/>
</dbReference>
<evidence type="ECO:0000313" key="1">
    <source>
        <dbReference type="EMBL" id="SUX11366.1"/>
    </source>
</evidence>
<gene>
    <name evidence="1" type="ORF">NCTC12475_01586</name>
</gene>